<sequence length="204" mass="22355">MPRIVRHLRSFHVVRSLQLEDFAASTLEELRPTCLSTGAAGDEQGQLGCRSSGSSLGPCRHSHAVFTSSLASPARRPSPGSVHPSQARLQTAPPEPTAPWAEPRPSSLLRCWLARGLWRVGDARPGKLAPWRGASSRVQDAAAVTWTFWAFAKTRHVEAAGMLVVVADRRNPVPPSFVLQLLEPVEPWIAPRSLLQRRGCRSHQ</sequence>
<dbReference type="AlphaFoldDB" id="A0A8E5MH62"/>
<protein>
    <submittedName>
        <fullName evidence="2">Uncharacterized protein</fullName>
    </submittedName>
</protein>
<dbReference type="KEGG" id="uvi:66064360"/>
<feature type="region of interest" description="Disordered" evidence="1">
    <location>
        <begin position="68"/>
        <end position="103"/>
    </location>
</feature>
<proteinExistence type="predicted"/>
<feature type="compositionally biased region" description="Low complexity" evidence="1">
    <location>
        <begin position="68"/>
        <end position="81"/>
    </location>
</feature>
<dbReference type="GeneID" id="66064360"/>
<reference evidence="2" key="1">
    <citation type="submission" date="2020-03" db="EMBL/GenBank/DDBJ databases">
        <title>A mixture of massive structural variations and highly conserved coding sequences in Ustilaginoidea virens genome.</title>
        <authorList>
            <person name="Zhang K."/>
            <person name="Zhao Z."/>
            <person name="Zhang Z."/>
            <person name="Li Y."/>
            <person name="Hsiang T."/>
            <person name="Sun W."/>
        </authorList>
    </citation>
    <scope>NUCLEOTIDE SEQUENCE</scope>
    <source>
        <strain evidence="2">UV-8b</strain>
    </source>
</reference>
<dbReference type="EMBL" id="CP072755">
    <property type="protein sequence ID" value="QUC19341.1"/>
    <property type="molecule type" value="Genomic_DNA"/>
</dbReference>
<organism evidence="2 3">
    <name type="scientific">Ustilaginoidea virens</name>
    <name type="common">Rice false smut fungus</name>
    <name type="synonym">Villosiclava virens</name>
    <dbReference type="NCBI Taxonomy" id="1159556"/>
    <lineage>
        <taxon>Eukaryota</taxon>
        <taxon>Fungi</taxon>
        <taxon>Dikarya</taxon>
        <taxon>Ascomycota</taxon>
        <taxon>Pezizomycotina</taxon>
        <taxon>Sordariomycetes</taxon>
        <taxon>Hypocreomycetidae</taxon>
        <taxon>Hypocreales</taxon>
        <taxon>Clavicipitaceae</taxon>
        <taxon>Ustilaginoidea</taxon>
    </lineage>
</organism>
<gene>
    <name evidence="2" type="ORF">UV8b_03582</name>
</gene>
<evidence type="ECO:0000313" key="2">
    <source>
        <dbReference type="EMBL" id="QUC19341.1"/>
    </source>
</evidence>
<evidence type="ECO:0000313" key="3">
    <source>
        <dbReference type="Proteomes" id="UP000027002"/>
    </source>
</evidence>
<name>A0A8E5MH62_USTVR</name>
<keyword evidence="3" id="KW-1185">Reference proteome</keyword>
<accession>A0A8E5MH62</accession>
<evidence type="ECO:0000256" key="1">
    <source>
        <dbReference type="SAM" id="MobiDB-lite"/>
    </source>
</evidence>
<dbReference type="Proteomes" id="UP000027002">
    <property type="component" value="Chromosome 3"/>
</dbReference>
<dbReference type="RefSeq" id="XP_042997014.1">
    <property type="nucleotide sequence ID" value="XM_043141080.1"/>
</dbReference>